<dbReference type="Pfam" id="PF02518">
    <property type="entry name" value="HATPase_c"/>
    <property type="match status" value="1"/>
</dbReference>
<accession>A0ABS1U1T6</accession>
<dbReference type="InterPro" id="IPR011006">
    <property type="entry name" value="CheY-like_superfamily"/>
</dbReference>
<organism evidence="12 13">
    <name type="scientific">Belnapia arida</name>
    <dbReference type="NCBI Taxonomy" id="2804533"/>
    <lineage>
        <taxon>Bacteria</taxon>
        <taxon>Pseudomonadati</taxon>
        <taxon>Pseudomonadota</taxon>
        <taxon>Alphaproteobacteria</taxon>
        <taxon>Acetobacterales</taxon>
        <taxon>Roseomonadaceae</taxon>
        <taxon>Belnapia</taxon>
    </lineage>
</organism>
<keyword evidence="4 7" id="KW-0597">Phosphoprotein</keyword>
<dbReference type="Gene3D" id="3.40.50.2300">
    <property type="match status" value="1"/>
</dbReference>
<dbReference type="PROSITE" id="PS50110">
    <property type="entry name" value="RESPONSE_REGULATORY"/>
    <property type="match status" value="1"/>
</dbReference>
<evidence type="ECO:0000313" key="12">
    <source>
        <dbReference type="EMBL" id="MBL6078636.1"/>
    </source>
</evidence>
<dbReference type="Gene3D" id="1.10.287.130">
    <property type="match status" value="1"/>
</dbReference>
<evidence type="ECO:0000256" key="1">
    <source>
        <dbReference type="ARBA" id="ARBA00000085"/>
    </source>
</evidence>
<evidence type="ECO:0000256" key="2">
    <source>
        <dbReference type="ARBA" id="ARBA00004370"/>
    </source>
</evidence>
<name>A0ABS1U1T6_9PROT</name>
<dbReference type="Pfam" id="PF00512">
    <property type="entry name" value="HisKA"/>
    <property type="match status" value="1"/>
</dbReference>
<dbReference type="SMART" id="SM00387">
    <property type="entry name" value="HATPase_c"/>
    <property type="match status" value="1"/>
</dbReference>
<keyword evidence="6" id="KW-0418">Kinase</keyword>
<dbReference type="CDD" id="cd00082">
    <property type="entry name" value="HisKA"/>
    <property type="match status" value="1"/>
</dbReference>
<dbReference type="Pfam" id="PF00672">
    <property type="entry name" value="HAMP"/>
    <property type="match status" value="1"/>
</dbReference>
<dbReference type="CDD" id="cd12915">
    <property type="entry name" value="PDC2_DGC_like"/>
    <property type="match status" value="1"/>
</dbReference>
<dbReference type="SMART" id="SM00388">
    <property type="entry name" value="HisKA"/>
    <property type="match status" value="1"/>
</dbReference>
<dbReference type="InterPro" id="IPR003594">
    <property type="entry name" value="HATPase_dom"/>
</dbReference>
<keyword evidence="8" id="KW-0175">Coiled coil</keyword>
<dbReference type="InterPro" id="IPR036890">
    <property type="entry name" value="HATPase_C_sf"/>
</dbReference>
<evidence type="ECO:0000259" key="10">
    <source>
        <dbReference type="PROSITE" id="PS50110"/>
    </source>
</evidence>
<evidence type="ECO:0000256" key="8">
    <source>
        <dbReference type="SAM" id="Coils"/>
    </source>
</evidence>
<dbReference type="Proteomes" id="UP000660885">
    <property type="component" value="Unassembled WGS sequence"/>
</dbReference>
<dbReference type="SUPFAM" id="SSF55874">
    <property type="entry name" value="ATPase domain of HSP90 chaperone/DNA topoisomerase II/histidine kinase"/>
    <property type="match status" value="1"/>
</dbReference>
<dbReference type="SUPFAM" id="SSF52172">
    <property type="entry name" value="CheY-like"/>
    <property type="match status" value="1"/>
</dbReference>
<comment type="caution">
    <text evidence="12">The sequence shown here is derived from an EMBL/GenBank/DDBJ whole genome shotgun (WGS) entry which is preliminary data.</text>
</comment>
<dbReference type="SUPFAM" id="SSF158472">
    <property type="entry name" value="HAMP domain-like"/>
    <property type="match status" value="1"/>
</dbReference>
<dbReference type="InterPro" id="IPR003661">
    <property type="entry name" value="HisK_dim/P_dom"/>
</dbReference>
<dbReference type="EC" id="2.7.13.3" evidence="3"/>
<dbReference type="SUPFAM" id="SSF47384">
    <property type="entry name" value="Homodimeric domain of signal transducing histidine kinase"/>
    <property type="match status" value="1"/>
</dbReference>
<feature type="domain" description="Histidine kinase" evidence="9">
    <location>
        <begin position="387"/>
        <end position="603"/>
    </location>
</feature>
<feature type="modified residue" description="4-aspartylphosphate" evidence="7">
    <location>
        <position position="673"/>
    </location>
</feature>
<comment type="subcellular location">
    <subcellularLocation>
        <location evidence="2">Membrane</location>
    </subcellularLocation>
</comment>
<dbReference type="CDD" id="cd18773">
    <property type="entry name" value="PDC1_HK_sensor"/>
    <property type="match status" value="1"/>
</dbReference>
<dbReference type="Gene3D" id="3.30.565.10">
    <property type="entry name" value="Histidine kinase-like ATPase, C-terminal domain"/>
    <property type="match status" value="1"/>
</dbReference>
<dbReference type="SMART" id="SM00304">
    <property type="entry name" value="HAMP"/>
    <property type="match status" value="1"/>
</dbReference>
<proteinExistence type="predicted"/>
<dbReference type="InterPro" id="IPR004358">
    <property type="entry name" value="Sig_transdc_His_kin-like_C"/>
</dbReference>
<feature type="domain" description="HAMP" evidence="11">
    <location>
        <begin position="298"/>
        <end position="351"/>
    </location>
</feature>
<reference evidence="12 13" key="1">
    <citation type="submission" date="2021-01" db="EMBL/GenBank/DDBJ databases">
        <title>Belnapia mucosa sp. nov. and Belnapia arida sp. nov., isolated from the Tabernas Desert (Almeria, Spain).</title>
        <authorList>
            <person name="Molina-Menor E."/>
            <person name="Vidal-Verdu A."/>
            <person name="Calonge A."/>
            <person name="Satari L."/>
            <person name="Pereto J."/>
            <person name="Porcar M."/>
        </authorList>
    </citation>
    <scope>NUCLEOTIDE SEQUENCE [LARGE SCALE GENOMIC DNA]</scope>
    <source>
        <strain evidence="12 13">T18</strain>
    </source>
</reference>
<feature type="coiled-coil region" evidence="8">
    <location>
        <begin position="346"/>
        <end position="380"/>
    </location>
</feature>
<dbReference type="CDD" id="cd16922">
    <property type="entry name" value="HATPase_EvgS-ArcB-TorS-like"/>
    <property type="match status" value="1"/>
</dbReference>
<evidence type="ECO:0000256" key="6">
    <source>
        <dbReference type="ARBA" id="ARBA00022777"/>
    </source>
</evidence>
<gene>
    <name evidence="12" type="ORF">JMJ56_11515</name>
</gene>
<dbReference type="InterPro" id="IPR036097">
    <property type="entry name" value="HisK_dim/P_sf"/>
</dbReference>
<dbReference type="PANTHER" id="PTHR43047:SF64">
    <property type="entry name" value="HISTIDINE KINASE CONTAINING CHEY-HOMOLOGOUS RECEIVER DOMAIN AND PAS DOMAIN-RELATED"/>
    <property type="match status" value="1"/>
</dbReference>
<dbReference type="PROSITE" id="PS50885">
    <property type="entry name" value="HAMP"/>
    <property type="match status" value="1"/>
</dbReference>
<feature type="domain" description="Response regulatory" evidence="10">
    <location>
        <begin position="624"/>
        <end position="741"/>
    </location>
</feature>
<evidence type="ECO:0000259" key="9">
    <source>
        <dbReference type="PROSITE" id="PS50109"/>
    </source>
</evidence>
<protein>
    <recommendedName>
        <fullName evidence="3">histidine kinase</fullName>
        <ecNumber evidence="3">2.7.13.3</ecNumber>
    </recommendedName>
</protein>
<evidence type="ECO:0000256" key="3">
    <source>
        <dbReference type="ARBA" id="ARBA00012438"/>
    </source>
</evidence>
<dbReference type="InterPro" id="IPR003660">
    <property type="entry name" value="HAMP_dom"/>
</dbReference>
<dbReference type="PROSITE" id="PS50109">
    <property type="entry name" value="HIS_KIN"/>
    <property type="match status" value="1"/>
</dbReference>
<evidence type="ECO:0000259" key="11">
    <source>
        <dbReference type="PROSITE" id="PS50885"/>
    </source>
</evidence>
<evidence type="ECO:0000313" key="13">
    <source>
        <dbReference type="Proteomes" id="UP000660885"/>
    </source>
</evidence>
<dbReference type="RefSeq" id="WP_202831741.1">
    <property type="nucleotide sequence ID" value="NZ_JAETWB010000003.1"/>
</dbReference>
<evidence type="ECO:0000256" key="4">
    <source>
        <dbReference type="ARBA" id="ARBA00022553"/>
    </source>
</evidence>
<dbReference type="InterPro" id="IPR001789">
    <property type="entry name" value="Sig_transdc_resp-reg_receiver"/>
</dbReference>
<dbReference type="Pfam" id="PF00072">
    <property type="entry name" value="Response_reg"/>
    <property type="match status" value="1"/>
</dbReference>
<dbReference type="PRINTS" id="PR00344">
    <property type="entry name" value="BCTRLSENSOR"/>
</dbReference>
<dbReference type="CDD" id="cd17546">
    <property type="entry name" value="REC_hyHK_CKI1_RcsC-like"/>
    <property type="match status" value="1"/>
</dbReference>
<dbReference type="SMART" id="SM00448">
    <property type="entry name" value="REC"/>
    <property type="match status" value="1"/>
</dbReference>
<dbReference type="InterPro" id="IPR005467">
    <property type="entry name" value="His_kinase_dom"/>
</dbReference>
<comment type="catalytic activity">
    <reaction evidence="1">
        <text>ATP + protein L-histidine = ADP + protein N-phospho-L-histidine.</text>
        <dbReference type="EC" id="2.7.13.3"/>
    </reaction>
</comment>
<sequence>MPLLSTITPWLGRLRVRLLALVLIAVLPPALLTVWEQERNAEAQLQEAARALEDLAVNTAREQAALVGHVRTLLATLSRLPDLAGDAPERCGPLLRTLAGSAPWLRGLSLHDAEGGPLCTDGRPAGPIAGSDVLREARASGGFALSDLVADAEGPMLLAVQPLPGDQGRLLVADLDPARLGDRTQLPAGVDTLALIDSTGTVLARLPPVPGLVGRSLDGPVIDRALRGGSGHIRGKGHGGVERLFGYAPIPGTRATLLLGRNPAALLAPIHALHDQVLQLAAGAAALALALALLAGRLMLLRPMARFSTAVRRIADGDLAARAETGRLSGEFGRLAAEVNGMAARLAAHQAALEAKNAELARLAGQLAAARDTAEAANAAKTRFVRMLSHELRTPLNGIFGHAQILMADSGLTPGQRRCAEQITESGEHLMSMIRELLDLAAIEAGKVALAPAPVRLAALAESCAALIRPAAAAKRLAFEVEVAPAAAGWVSADPVRLRQVLLNLLGNAVKFTAQGEVLLRIRLAAGGLTRFEVSDTGPGMTEAERASLFQEFLRLAGAERAEGSGLGLAITAKLARLMGGSIGCDSVKGQGSLFWVELPLPPAIPAAEPAPAATGLPLGRPLRLLLADDVLVNREVARALLNAAGHEVELVADGAAALEAALARDWDAVLLDVHMPVMDGLTAARGIRAAAGPRGAVPILAVTASANRAEVEECLAAGMDAHVEKPLRAWDLHNALAHIRARGRDLAMAK</sequence>
<dbReference type="Gene3D" id="3.30.450.20">
    <property type="entry name" value="PAS domain"/>
    <property type="match status" value="2"/>
</dbReference>
<keyword evidence="5" id="KW-0808">Transferase</keyword>
<dbReference type="Gene3D" id="6.10.340.10">
    <property type="match status" value="1"/>
</dbReference>
<evidence type="ECO:0000256" key="5">
    <source>
        <dbReference type="ARBA" id="ARBA00022679"/>
    </source>
</evidence>
<dbReference type="EMBL" id="JAETWB010000003">
    <property type="protein sequence ID" value="MBL6078636.1"/>
    <property type="molecule type" value="Genomic_DNA"/>
</dbReference>
<keyword evidence="13" id="KW-1185">Reference proteome</keyword>
<dbReference type="PANTHER" id="PTHR43047">
    <property type="entry name" value="TWO-COMPONENT HISTIDINE PROTEIN KINASE"/>
    <property type="match status" value="1"/>
</dbReference>
<dbReference type="CDD" id="cd06225">
    <property type="entry name" value="HAMP"/>
    <property type="match status" value="1"/>
</dbReference>
<evidence type="ECO:0000256" key="7">
    <source>
        <dbReference type="PROSITE-ProRule" id="PRU00169"/>
    </source>
</evidence>